<evidence type="ECO:0000313" key="10">
    <source>
        <dbReference type="Proteomes" id="UP000318483"/>
    </source>
</evidence>
<reference evidence="9 10" key="1">
    <citation type="submission" date="2019-07" db="EMBL/GenBank/DDBJ databases">
        <title>Litoreibacter alkalisoli sp. nov., isolated from saline-alkaline soil.</title>
        <authorList>
            <person name="Wang S."/>
            <person name="Xu L."/>
            <person name="Xing Y.-T."/>
            <person name="Sun J.-Q."/>
        </authorList>
    </citation>
    <scope>NUCLEOTIDE SEQUENCE [LARGE SCALE GENOMIC DNA]</scope>
    <source>
        <strain evidence="9 10">LN3S51</strain>
        <plasmid evidence="9 10">unnamed3</plasmid>
    </source>
</reference>
<evidence type="ECO:0000256" key="3">
    <source>
        <dbReference type="ARBA" id="ARBA00022475"/>
    </source>
</evidence>
<evidence type="ECO:0000256" key="2">
    <source>
        <dbReference type="ARBA" id="ARBA00005811"/>
    </source>
</evidence>
<evidence type="ECO:0000256" key="7">
    <source>
        <dbReference type="RuleBase" id="RU003879"/>
    </source>
</evidence>
<dbReference type="PANTHER" id="PTHR30558">
    <property type="entry name" value="EXBD MEMBRANE COMPONENT OF PMF-DRIVEN MACROMOLECULE IMPORT SYSTEM"/>
    <property type="match status" value="1"/>
</dbReference>
<proteinExistence type="inferred from homology"/>
<dbReference type="RefSeq" id="WP_146366657.1">
    <property type="nucleotide sequence ID" value="NZ_CP042264.1"/>
</dbReference>
<evidence type="ECO:0000256" key="5">
    <source>
        <dbReference type="ARBA" id="ARBA00022989"/>
    </source>
</evidence>
<dbReference type="PANTHER" id="PTHR30558:SF3">
    <property type="entry name" value="BIOPOLYMER TRANSPORT PROTEIN EXBD-RELATED"/>
    <property type="match status" value="1"/>
</dbReference>
<keyword evidence="7" id="KW-0813">Transport</keyword>
<keyword evidence="10" id="KW-1185">Reference proteome</keyword>
<accession>A0A5B8J259</accession>
<keyword evidence="9" id="KW-0614">Plasmid</keyword>
<dbReference type="KEGG" id="lit:FPZ52_16265"/>
<protein>
    <submittedName>
        <fullName evidence="9">Biopolymer transporter ExbD</fullName>
    </submittedName>
</protein>
<keyword evidence="7" id="KW-0653">Protein transport</keyword>
<dbReference type="Pfam" id="PF02472">
    <property type="entry name" value="ExbD"/>
    <property type="match status" value="1"/>
</dbReference>
<keyword evidence="5 8" id="KW-1133">Transmembrane helix</keyword>
<dbReference type="InterPro" id="IPR003400">
    <property type="entry name" value="ExbD"/>
</dbReference>
<evidence type="ECO:0000313" key="9">
    <source>
        <dbReference type="EMBL" id="QDY71241.1"/>
    </source>
</evidence>
<evidence type="ECO:0000256" key="1">
    <source>
        <dbReference type="ARBA" id="ARBA00004162"/>
    </source>
</evidence>
<dbReference type="EMBL" id="CP042264">
    <property type="protein sequence ID" value="QDY71241.1"/>
    <property type="molecule type" value="Genomic_DNA"/>
</dbReference>
<keyword evidence="4 7" id="KW-0812">Transmembrane</keyword>
<evidence type="ECO:0000256" key="8">
    <source>
        <dbReference type="SAM" id="Phobius"/>
    </source>
</evidence>
<evidence type="ECO:0000256" key="4">
    <source>
        <dbReference type="ARBA" id="ARBA00022692"/>
    </source>
</evidence>
<dbReference type="Proteomes" id="UP000318483">
    <property type="component" value="Plasmid unnamed3"/>
</dbReference>
<feature type="transmembrane region" description="Helical" evidence="8">
    <location>
        <begin position="12"/>
        <end position="31"/>
    </location>
</feature>
<evidence type="ECO:0000256" key="6">
    <source>
        <dbReference type="ARBA" id="ARBA00023136"/>
    </source>
</evidence>
<comment type="subcellular location">
    <subcellularLocation>
        <location evidence="1">Cell membrane</location>
        <topology evidence="1">Single-pass membrane protein</topology>
    </subcellularLocation>
    <subcellularLocation>
        <location evidence="7">Cell membrane</location>
        <topology evidence="7">Single-pass type II membrane protein</topology>
    </subcellularLocation>
</comment>
<comment type="similarity">
    <text evidence="2 7">Belongs to the ExbD/TolR family.</text>
</comment>
<dbReference type="OrthoDB" id="9793581at2"/>
<name>A0A5B8J259_9RHOB</name>
<dbReference type="AlphaFoldDB" id="A0A5B8J259"/>
<dbReference type="GO" id="GO:0022857">
    <property type="term" value="F:transmembrane transporter activity"/>
    <property type="evidence" value="ECO:0007669"/>
    <property type="project" value="InterPro"/>
</dbReference>
<organism evidence="9 10">
    <name type="scientific">Qingshengfaniella alkalisoli</name>
    <dbReference type="NCBI Taxonomy" id="2599296"/>
    <lineage>
        <taxon>Bacteria</taxon>
        <taxon>Pseudomonadati</taxon>
        <taxon>Pseudomonadota</taxon>
        <taxon>Alphaproteobacteria</taxon>
        <taxon>Rhodobacterales</taxon>
        <taxon>Paracoccaceae</taxon>
        <taxon>Qingshengfaniella</taxon>
    </lineage>
</organism>
<gene>
    <name evidence="9" type="ORF">FPZ52_16265</name>
</gene>
<dbReference type="GO" id="GO:0015031">
    <property type="term" value="P:protein transport"/>
    <property type="evidence" value="ECO:0007669"/>
    <property type="project" value="UniProtKB-KW"/>
</dbReference>
<keyword evidence="3" id="KW-1003">Cell membrane</keyword>
<sequence>MQLRQPRPLRPLISLVPLIDVMLILLVFFMVTSTFLDLDMFPTVGGNDLQTSRSEATDQVNLTPVLLRLNSNGRVTTQGRSYDVNELGEILALRLSEVPATEILLLPSPAASLQSLIDVMDRVTQVGAQNLRVIRLEARQ</sequence>
<geneLocation type="plasmid" evidence="9 10">
    <name>unnamed3</name>
</geneLocation>
<dbReference type="GO" id="GO:0005886">
    <property type="term" value="C:plasma membrane"/>
    <property type="evidence" value="ECO:0007669"/>
    <property type="project" value="UniProtKB-SubCell"/>
</dbReference>
<keyword evidence="6 8" id="KW-0472">Membrane</keyword>